<evidence type="ECO:0000256" key="6">
    <source>
        <dbReference type="PROSITE-ProRule" id="PRU00335"/>
    </source>
</evidence>
<dbReference type="InterPro" id="IPR003012">
    <property type="entry name" value="Tet_transcr_reg_TetR"/>
</dbReference>
<protein>
    <submittedName>
        <fullName evidence="8">TetR/AcrR family transcriptional regulator</fullName>
    </submittedName>
</protein>
<dbReference type="InterPro" id="IPR004111">
    <property type="entry name" value="Repressor_TetR_C"/>
</dbReference>
<dbReference type="PROSITE" id="PS50977">
    <property type="entry name" value="HTH_TETR_2"/>
    <property type="match status" value="1"/>
</dbReference>
<dbReference type="RefSeq" id="WP_135775888.1">
    <property type="nucleotide sequence ID" value="NZ_RQEY01000023.1"/>
</dbReference>
<dbReference type="SUPFAM" id="SSF46689">
    <property type="entry name" value="Homeodomain-like"/>
    <property type="match status" value="1"/>
</dbReference>
<feature type="domain" description="HTH tetR-type" evidence="7">
    <location>
        <begin position="15"/>
        <end position="75"/>
    </location>
</feature>
<evidence type="ECO:0000256" key="4">
    <source>
        <dbReference type="ARBA" id="ARBA00023125"/>
    </source>
</evidence>
<dbReference type="Proteomes" id="UP000298097">
    <property type="component" value="Unassembled WGS sequence"/>
</dbReference>
<accession>A0A4R9GXK4</accession>
<evidence type="ECO:0000313" key="9">
    <source>
        <dbReference type="Proteomes" id="UP000298097"/>
    </source>
</evidence>
<dbReference type="GO" id="GO:0003700">
    <property type="term" value="F:DNA-binding transcription factor activity"/>
    <property type="evidence" value="ECO:0007669"/>
    <property type="project" value="TreeGrafter"/>
</dbReference>
<dbReference type="PANTHER" id="PTHR30055:SF151">
    <property type="entry name" value="TRANSCRIPTIONAL REGULATORY PROTEIN"/>
    <property type="match status" value="1"/>
</dbReference>
<dbReference type="SUPFAM" id="SSF48498">
    <property type="entry name" value="Tetracyclin repressor-like, C-terminal domain"/>
    <property type="match status" value="1"/>
</dbReference>
<dbReference type="OrthoDB" id="166040at2"/>
<evidence type="ECO:0000256" key="3">
    <source>
        <dbReference type="ARBA" id="ARBA00023015"/>
    </source>
</evidence>
<evidence type="ECO:0000256" key="1">
    <source>
        <dbReference type="ARBA" id="ARBA00002856"/>
    </source>
</evidence>
<dbReference type="Pfam" id="PF02909">
    <property type="entry name" value="TetR_C_1"/>
    <property type="match status" value="1"/>
</dbReference>
<dbReference type="Gene3D" id="1.10.357.10">
    <property type="entry name" value="Tetracycline Repressor, domain 2"/>
    <property type="match status" value="1"/>
</dbReference>
<dbReference type="GO" id="GO:0000976">
    <property type="term" value="F:transcription cis-regulatory region binding"/>
    <property type="evidence" value="ECO:0007669"/>
    <property type="project" value="TreeGrafter"/>
</dbReference>
<dbReference type="InterPro" id="IPR050109">
    <property type="entry name" value="HTH-type_TetR-like_transc_reg"/>
</dbReference>
<evidence type="ECO:0000259" key="7">
    <source>
        <dbReference type="PROSITE" id="PS50977"/>
    </source>
</evidence>
<dbReference type="InterPro" id="IPR001647">
    <property type="entry name" value="HTH_TetR"/>
</dbReference>
<dbReference type="GO" id="GO:0046677">
    <property type="term" value="P:response to antibiotic"/>
    <property type="evidence" value="ECO:0007669"/>
    <property type="project" value="InterPro"/>
</dbReference>
<dbReference type="InterPro" id="IPR036271">
    <property type="entry name" value="Tet_transcr_reg_TetR-rel_C_sf"/>
</dbReference>
<dbReference type="AlphaFoldDB" id="A0A4R9GXK4"/>
<dbReference type="InterPro" id="IPR009057">
    <property type="entry name" value="Homeodomain-like_sf"/>
</dbReference>
<comment type="function">
    <text evidence="1">TetR is the repressor of the tetracycline resistance element; its N-terminal region forms a helix-turn-helix structure and binds DNA. Binding of tetracycline to TetR reduces the repressor affinity for the tetracycline resistance gene (tetA) promoter operator sites.</text>
</comment>
<comment type="caution">
    <text evidence="8">The sequence shown here is derived from an EMBL/GenBank/DDBJ whole genome shotgun (WGS) entry which is preliminary data.</text>
</comment>
<feature type="DNA-binding region" description="H-T-H motif" evidence="6">
    <location>
        <begin position="38"/>
        <end position="57"/>
    </location>
</feature>
<gene>
    <name evidence="8" type="ORF">EHO65_17820</name>
</gene>
<sequence>MTNRQKSKPAPGRPPFPVDRIVSTALQIVNEEGAEALSMRSLADRLESGTATLYRHFSNRANLIAQVVDCIFGELKWKPEKLTGLNWEEMCRAFALNAFETLSRYPNAAPLLVENLPLGPNAMIIRESVISLFLSNEFSPHLAALSYASLSRYILGFAVQLKGSDQKKNKNDSNTFRKLNSANFPATVKVAEFLPVPIEKEFKFGLDLLIDGIRQIRDKEKSLKKR</sequence>
<evidence type="ECO:0000256" key="2">
    <source>
        <dbReference type="ARBA" id="ARBA00022491"/>
    </source>
</evidence>
<evidence type="ECO:0000313" key="8">
    <source>
        <dbReference type="EMBL" id="TGK36647.1"/>
    </source>
</evidence>
<keyword evidence="3" id="KW-0805">Transcription regulation</keyword>
<proteinExistence type="predicted"/>
<dbReference type="EMBL" id="RQEY01000023">
    <property type="protein sequence ID" value="TGK36647.1"/>
    <property type="molecule type" value="Genomic_DNA"/>
</dbReference>
<keyword evidence="4 6" id="KW-0238">DNA-binding</keyword>
<organism evidence="8 9">
    <name type="scientific">Leptospira andrefontaineae</name>
    <dbReference type="NCBI Taxonomy" id="2484976"/>
    <lineage>
        <taxon>Bacteria</taxon>
        <taxon>Pseudomonadati</taxon>
        <taxon>Spirochaetota</taxon>
        <taxon>Spirochaetia</taxon>
        <taxon>Leptospirales</taxon>
        <taxon>Leptospiraceae</taxon>
        <taxon>Leptospira</taxon>
    </lineage>
</organism>
<dbReference type="PRINTS" id="PR00400">
    <property type="entry name" value="TETREPRESSOR"/>
</dbReference>
<dbReference type="PANTHER" id="PTHR30055">
    <property type="entry name" value="HTH-TYPE TRANSCRIPTIONAL REGULATOR RUTR"/>
    <property type="match status" value="1"/>
</dbReference>
<evidence type="ECO:0000256" key="5">
    <source>
        <dbReference type="ARBA" id="ARBA00023163"/>
    </source>
</evidence>
<reference evidence="8" key="1">
    <citation type="journal article" date="2019" name="PLoS Negl. Trop. Dis.">
        <title>Revisiting the worldwide diversity of Leptospira species in the environment.</title>
        <authorList>
            <person name="Vincent A.T."/>
            <person name="Schiettekatte O."/>
            <person name="Bourhy P."/>
            <person name="Veyrier F.J."/>
            <person name="Picardeau M."/>
        </authorList>
    </citation>
    <scope>NUCLEOTIDE SEQUENCE [LARGE SCALE GENOMIC DNA]</scope>
    <source>
        <strain evidence="8">201800301</strain>
    </source>
</reference>
<name>A0A4R9GXK4_9LEPT</name>
<keyword evidence="9" id="KW-1185">Reference proteome</keyword>
<keyword evidence="5" id="KW-0804">Transcription</keyword>
<dbReference type="GO" id="GO:0045892">
    <property type="term" value="P:negative regulation of DNA-templated transcription"/>
    <property type="evidence" value="ECO:0007669"/>
    <property type="project" value="InterPro"/>
</dbReference>
<keyword evidence="2" id="KW-0678">Repressor</keyword>
<dbReference type="Pfam" id="PF00440">
    <property type="entry name" value="TetR_N"/>
    <property type="match status" value="1"/>
</dbReference>